<proteinExistence type="predicted"/>
<name>A0AAD6YZR4_9AGAR</name>
<evidence type="ECO:0000313" key="1">
    <source>
        <dbReference type="EMBL" id="KAJ7302430.1"/>
    </source>
</evidence>
<protein>
    <submittedName>
        <fullName evidence="1">Uncharacterized protein</fullName>
    </submittedName>
</protein>
<dbReference type="AlphaFoldDB" id="A0AAD6YZR4"/>
<gene>
    <name evidence="1" type="ORF">DFH08DRAFT_826605</name>
</gene>
<comment type="caution">
    <text evidence="1">The sequence shown here is derived from an EMBL/GenBank/DDBJ whole genome shotgun (WGS) entry which is preliminary data.</text>
</comment>
<dbReference type="EMBL" id="JARIHO010000116">
    <property type="protein sequence ID" value="KAJ7302430.1"/>
    <property type="molecule type" value="Genomic_DNA"/>
</dbReference>
<accession>A0AAD6YZR4</accession>
<keyword evidence="2" id="KW-1185">Reference proteome</keyword>
<reference evidence="1" key="1">
    <citation type="submission" date="2023-03" db="EMBL/GenBank/DDBJ databases">
        <title>Massive genome expansion in bonnet fungi (Mycena s.s.) driven by repeated elements and novel gene families across ecological guilds.</title>
        <authorList>
            <consortium name="Lawrence Berkeley National Laboratory"/>
            <person name="Harder C.B."/>
            <person name="Miyauchi S."/>
            <person name="Viragh M."/>
            <person name="Kuo A."/>
            <person name="Thoen E."/>
            <person name="Andreopoulos B."/>
            <person name="Lu D."/>
            <person name="Skrede I."/>
            <person name="Drula E."/>
            <person name="Henrissat B."/>
            <person name="Morin E."/>
            <person name="Kohler A."/>
            <person name="Barry K."/>
            <person name="LaButti K."/>
            <person name="Morin E."/>
            <person name="Salamov A."/>
            <person name="Lipzen A."/>
            <person name="Mereny Z."/>
            <person name="Hegedus B."/>
            <person name="Baldrian P."/>
            <person name="Stursova M."/>
            <person name="Weitz H."/>
            <person name="Taylor A."/>
            <person name="Grigoriev I.V."/>
            <person name="Nagy L.G."/>
            <person name="Martin F."/>
            <person name="Kauserud H."/>
        </authorList>
    </citation>
    <scope>NUCLEOTIDE SEQUENCE</scope>
    <source>
        <strain evidence="1">CBHHK002</strain>
    </source>
</reference>
<dbReference type="Proteomes" id="UP001218218">
    <property type="component" value="Unassembled WGS sequence"/>
</dbReference>
<evidence type="ECO:0000313" key="2">
    <source>
        <dbReference type="Proteomes" id="UP001218218"/>
    </source>
</evidence>
<sequence length="248" mass="26922">MAAESWRALVFPLPEASHRYHRFVLLSDAGKVRAPSSYWLKELIRSGANPESLLGPPSTSQPKGWAAKRPTPLLYILGLARASILGDSKNPILIMLKSVQTPPCLPLQTVGASAPGLHTPAPARASVSACLVQGVKLILWWPVSSHVALLVNWAVVKPPQGHFLLACTPWHTGISSKASNWRVAGSADDSIWPVEGKKNDCSLHRNKLYMWKALEAGSSSFGKNSTPVWSRTAATACLVYIKYSTGYY</sequence>
<organism evidence="1 2">
    <name type="scientific">Mycena albidolilacea</name>
    <dbReference type="NCBI Taxonomy" id="1033008"/>
    <lineage>
        <taxon>Eukaryota</taxon>
        <taxon>Fungi</taxon>
        <taxon>Dikarya</taxon>
        <taxon>Basidiomycota</taxon>
        <taxon>Agaricomycotina</taxon>
        <taxon>Agaricomycetes</taxon>
        <taxon>Agaricomycetidae</taxon>
        <taxon>Agaricales</taxon>
        <taxon>Marasmiineae</taxon>
        <taxon>Mycenaceae</taxon>
        <taxon>Mycena</taxon>
    </lineage>
</organism>